<keyword evidence="2 7" id="KW-0812">Transmembrane</keyword>
<gene>
    <name evidence="10" type="ORF">IGS68_11090</name>
</gene>
<dbReference type="Gene3D" id="1.20.1560.10">
    <property type="entry name" value="ABC transporter type 1, transmembrane domain"/>
    <property type="match status" value="1"/>
</dbReference>
<feature type="transmembrane region" description="Helical" evidence="7">
    <location>
        <begin position="288"/>
        <end position="309"/>
    </location>
</feature>
<dbReference type="InterPro" id="IPR027417">
    <property type="entry name" value="P-loop_NTPase"/>
</dbReference>
<feature type="transmembrane region" description="Helical" evidence="7">
    <location>
        <begin position="80"/>
        <end position="100"/>
    </location>
</feature>
<organism evidence="10 11">
    <name type="scientific">Skermanella cutis</name>
    <dbReference type="NCBI Taxonomy" id="2775420"/>
    <lineage>
        <taxon>Bacteria</taxon>
        <taxon>Pseudomonadati</taxon>
        <taxon>Pseudomonadota</taxon>
        <taxon>Alphaproteobacteria</taxon>
        <taxon>Rhodospirillales</taxon>
        <taxon>Azospirillaceae</taxon>
        <taxon>Skermanella</taxon>
    </lineage>
</organism>
<dbReference type="PANTHER" id="PTHR24221:SF203">
    <property type="entry name" value="ATP-BINDING_PERMEASE FUSION ABC TRANSPORTER-RELATED"/>
    <property type="match status" value="1"/>
</dbReference>
<dbReference type="PROSITE" id="PS00211">
    <property type="entry name" value="ABC_TRANSPORTER_1"/>
    <property type="match status" value="1"/>
</dbReference>
<keyword evidence="4 10" id="KW-0067">ATP-binding</keyword>
<dbReference type="InterPro" id="IPR039421">
    <property type="entry name" value="Type_1_exporter"/>
</dbReference>
<evidence type="ECO:0000256" key="7">
    <source>
        <dbReference type="SAM" id="Phobius"/>
    </source>
</evidence>
<dbReference type="Pfam" id="PF00664">
    <property type="entry name" value="ABC_membrane"/>
    <property type="match status" value="1"/>
</dbReference>
<dbReference type="SUPFAM" id="SSF90123">
    <property type="entry name" value="ABC transporter transmembrane region"/>
    <property type="match status" value="1"/>
</dbReference>
<name>A0ABX7BBD6_9PROT</name>
<sequence length="611" mass="66764">MHAYFEKLLDALAPADIVQPPQRPGAFISYFLKPIRGLLAVTLAVAGLASFAELALYAFLGWLVDWMATTPREEFLQVHGWSLAGMALIAIVIRPALVLASRGLINLTLIPALTSRVRWRNYRWVLRQSLTFFQNDFAGRVAQKVMQTGPALREAVVNVIDGVWLLVTFLIGAIALFAALDWRLLIPVLAWMAGYSAVIRYMVPPVRRKSETLSEATSALSGRVVDSYTNILSVKLFAHAEREDDFVRSGLVRQLSAYRAVMRAIFDMTVALTVLNSLLLLAMTALAIHLWLAGSISAGAIAVATGLIIRLTQMSGWILRTVTTLFENIGTIENGIETISRPHGVTDRPRAPDLAVTRGAIRFEQVRFHYGKEGGVIENLSLDIRPGEKVGLVGRSGAGKSTLVNLLLRFYDLEGGRILIDGTDISTVTQSSLRAHVGVVSQDTGLLHRSIADNIRYGRPDATREDMVRAARLAAADGFIDGLSDQRGRGGYDVLVGERGVKLSGGQRQRIAIARVILKDAPILVLDEATSALDSEVEAVIQEQLKTLMEGKTVIAIAHRLSTIAALDRLVVMDGGRIVEEGSHRELVRRGGLYARLWERQSGGFLGLPAE</sequence>
<evidence type="ECO:0000256" key="2">
    <source>
        <dbReference type="ARBA" id="ARBA00022692"/>
    </source>
</evidence>
<comment type="subcellular location">
    <subcellularLocation>
        <location evidence="1">Cell membrane</location>
        <topology evidence="1">Multi-pass membrane protein</topology>
    </subcellularLocation>
</comment>
<dbReference type="Proteomes" id="UP000595197">
    <property type="component" value="Chromosome"/>
</dbReference>
<evidence type="ECO:0000313" key="11">
    <source>
        <dbReference type="Proteomes" id="UP000595197"/>
    </source>
</evidence>
<dbReference type="InterPro" id="IPR003439">
    <property type="entry name" value="ABC_transporter-like_ATP-bd"/>
</dbReference>
<protein>
    <submittedName>
        <fullName evidence="10">ABC transporter ATP-binding protein</fullName>
    </submittedName>
</protein>
<keyword evidence="11" id="KW-1185">Reference proteome</keyword>
<dbReference type="InterPro" id="IPR017871">
    <property type="entry name" value="ABC_transporter-like_CS"/>
</dbReference>
<feature type="transmembrane region" description="Helical" evidence="7">
    <location>
        <begin position="155"/>
        <end position="178"/>
    </location>
</feature>
<keyword evidence="3" id="KW-0547">Nucleotide-binding</keyword>
<dbReference type="SMART" id="SM00382">
    <property type="entry name" value="AAA"/>
    <property type="match status" value="1"/>
</dbReference>
<dbReference type="InterPro" id="IPR036640">
    <property type="entry name" value="ABC1_TM_sf"/>
</dbReference>
<evidence type="ECO:0000259" key="9">
    <source>
        <dbReference type="PROSITE" id="PS50929"/>
    </source>
</evidence>
<feature type="transmembrane region" description="Helical" evidence="7">
    <location>
        <begin position="260"/>
        <end position="282"/>
    </location>
</feature>
<evidence type="ECO:0000313" key="10">
    <source>
        <dbReference type="EMBL" id="QQP91705.1"/>
    </source>
</evidence>
<evidence type="ECO:0000259" key="8">
    <source>
        <dbReference type="PROSITE" id="PS50893"/>
    </source>
</evidence>
<evidence type="ECO:0000256" key="1">
    <source>
        <dbReference type="ARBA" id="ARBA00004651"/>
    </source>
</evidence>
<dbReference type="Pfam" id="PF00005">
    <property type="entry name" value="ABC_tran"/>
    <property type="match status" value="1"/>
</dbReference>
<dbReference type="PANTHER" id="PTHR24221">
    <property type="entry name" value="ATP-BINDING CASSETTE SUB-FAMILY B"/>
    <property type="match status" value="1"/>
</dbReference>
<proteinExistence type="predicted"/>
<reference evidence="10" key="1">
    <citation type="submission" date="2021-02" db="EMBL/GenBank/DDBJ databases">
        <title>Skermanella TT6 skin isolate.</title>
        <authorList>
            <person name="Lee K."/>
            <person name="Ganzorig M."/>
        </authorList>
    </citation>
    <scope>NUCLEOTIDE SEQUENCE</scope>
    <source>
        <strain evidence="10">TT6</strain>
    </source>
</reference>
<evidence type="ECO:0000256" key="5">
    <source>
        <dbReference type="ARBA" id="ARBA00022989"/>
    </source>
</evidence>
<feature type="domain" description="ABC transporter" evidence="8">
    <location>
        <begin position="361"/>
        <end position="600"/>
    </location>
</feature>
<feature type="domain" description="ABC transmembrane type-1" evidence="9">
    <location>
        <begin position="40"/>
        <end position="327"/>
    </location>
</feature>
<evidence type="ECO:0000256" key="6">
    <source>
        <dbReference type="ARBA" id="ARBA00023136"/>
    </source>
</evidence>
<feature type="transmembrane region" description="Helical" evidence="7">
    <location>
        <begin position="184"/>
        <end position="203"/>
    </location>
</feature>
<dbReference type="PROSITE" id="PS50893">
    <property type="entry name" value="ABC_TRANSPORTER_2"/>
    <property type="match status" value="1"/>
</dbReference>
<keyword evidence="5 7" id="KW-1133">Transmembrane helix</keyword>
<dbReference type="GO" id="GO:0005524">
    <property type="term" value="F:ATP binding"/>
    <property type="evidence" value="ECO:0007669"/>
    <property type="project" value="UniProtKB-KW"/>
</dbReference>
<dbReference type="PROSITE" id="PS50929">
    <property type="entry name" value="ABC_TM1F"/>
    <property type="match status" value="1"/>
</dbReference>
<accession>A0ABX7BBD6</accession>
<dbReference type="SUPFAM" id="SSF52540">
    <property type="entry name" value="P-loop containing nucleoside triphosphate hydrolases"/>
    <property type="match status" value="1"/>
</dbReference>
<dbReference type="InterPro" id="IPR011527">
    <property type="entry name" value="ABC1_TM_dom"/>
</dbReference>
<dbReference type="InterPro" id="IPR003593">
    <property type="entry name" value="AAA+_ATPase"/>
</dbReference>
<evidence type="ECO:0000256" key="3">
    <source>
        <dbReference type="ARBA" id="ARBA00022741"/>
    </source>
</evidence>
<evidence type="ECO:0000256" key="4">
    <source>
        <dbReference type="ARBA" id="ARBA00022840"/>
    </source>
</evidence>
<feature type="transmembrane region" description="Helical" evidence="7">
    <location>
        <begin position="38"/>
        <end position="60"/>
    </location>
</feature>
<keyword evidence="6 7" id="KW-0472">Membrane</keyword>
<dbReference type="Gene3D" id="3.40.50.300">
    <property type="entry name" value="P-loop containing nucleotide triphosphate hydrolases"/>
    <property type="match status" value="1"/>
</dbReference>
<dbReference type="EMBL" id="CP067420">
    <property type="protein sequence ID" value="QQP91705.1"/>
    <property type="molecule type" value="Genomic_DNA"/>
</dbReference>
<dbReference type="RefSeq" id="WP_201079899.1">
    <property type="nucleotide sequence ID" value="NZ_CP067420.1"/>
</dbReference>